<evidence type="ECO:0000256" key="1">
    <source>
        <dbReference type="ARBA" id="ARBA00023015"/>
    </source>
</evidence>
<dbReference type="EMBL" id="CP068570">
    <property type="protein sequence ID" value="QQZ51854.1"/>
    <property type="molecule type" value="Genomic_DNA"/>
</dbReference>
<evidence type="ECO:0000313" key="5">
    <source>
        <dbReference type="EMBL" id="QQZ51854.1"/>
    </source>
</evidence>
<dbReference type="Pfam" id="PF12833">
    <property type="entry name" value="HTH_18"/>
    <property type="match status" value="1"/>
</dbReference>
<keyword evidence="1" id="KW-0805">Transcription regulation</keyword>
<reference evidence="5" key="1">
    <citation type="submission" date="2021-01" db="EMBL/GenBank/DDBJ databases">
        <title>Genome sequence of Phenylobacterium sp. 20VBR1 isolated from a valley glaceir, Ny-Alesund, Svalbard.</title>
        <authorList>
            <person name="Thomas F.A."/>
            <person name="Krishnan K.P."/>
            <person name="Sinha R.K."/>
        </authorList>
    </citation>
    <scope>NUCLEOTIDE SEQUENCE</scope>
    <source>
        <strain evidence="5">20VBR1</strain>
    </source>
</reference>
<protein>
    <submittedName>
        <fullName evidence="5">Helix-turn-helix transcriptional regulator</fullName>
    </submittedName>
</protein>
<dbReference type="PRINTS" id="PR00032">
    <property type="entry name" value="HTHARAC"/>
</dbReference>
<evidence type="ECO:0000259" key="4">
    <source>
        <dbReference type="PROSITE" id="PS01124"/>
    </source>
</evidence>
<keyword evidence="2" id="KW-0238">DNA-binding</keyword>
<organism evidence="5">
    <name type="scientific">Phenylobacterium glaciei</name>
    <dbReference type="NCBI Taxonomy" id="2803784"/>
    <lineage>
        <taxon>Bacteria</taxon>
        <taxon>Pseudomonadati</taxon>
        <taxon>Pseudomonadota</taxon>
        <taxon>Alphaproteobacteria</taxon>
        <taxon>Caulobacterales</taxon>
        <taxon>Caulobacteraceae</taxon>
        <taxon>Phenylobacterium</taxon>
    </lineage>
</organism>
<evidence type="ECO:0000256" key="2">
    <source>
        <dbReference type="ARBA" id="ARBA00023125"/>
    </source>
</evidence>
<dbReference type="SUPFAM" id="SSF46689">
    <property type="entry name" value="Homeodomain-like"/>
    <property type="match status" value="1"/>
</dbReference>
<dbReference type="AlphaFoldDB" id="A0A974P7H5"/>
<name>A0A974P7H5_9CAUL</name>
<feature type="domain" description="HTH araC/xylS-type" evidence="4">
    <location>
        <begin position="1"/>
        <end position="51"/>
    </location>
</feature>
<dbReference type="GO" id="GO:0003700">
    <property type="term" value="F:DNA-binding transcription factor activity"/>
    <property type="evidence" value="ECO:0007669"/>
    <property type="project" value="InterPro"/>
</dbReference>
<dbReference type="InterPro" id="IPR009057">
    <property type="entry name" value="Homeodomain-like_sf"/>
</dbReference>
<dbReference type="Gene3D" id="1.10.10.60">
    <property type="entry name" value="Homeodomain-like"/>
    <property type="match status" value="1"/>
</dbReference>
<gene>
    <name evidence="5" type="ORF">JKL49_13880</name>
</gene>
<dbReference type="GO" id="GO:0043565">
    <property type="term" value="F:sequence-specific DNA binding"/>
    <property type="evidence" value="ECO:0007669"/>
    <property type="project" value="InterPro"/>
</dbReference>
<evidence type="ECO:0000256" key="3">
    <source>
        <dbReference type="ARBA" id="ARBA00023163"/>
    </source>
</evidence>
<keyword evidence="3" id="KW-0804">Transcription</keyword>
<accession>A0A974P7H5</accession>
<sequence>MAAAQVALTDPGKARVAVSTIAFEVGFSSLAPFNRAFRDITGKTPTDWRRAQG</sequence>
<proteinExistence type="predicted"/>
<dbReference type="PROSITE" id="PS01124">
    <property type="entry name" value="HTH_ARAC_FAMILY_2"/>
    <property type="match status" value="1"/>
</dbReference>
<dbReference type="InterPro" id="IPR020449">
    <property type="entry name" value="Tscrpt_reg_AraC-type_HTH"/>
</dbReference>
<dbReference type="InterPro" id="IPR018060">
    <property type="entry name" value="HTH_AraC"/>
</dbReference>